<protein>
    <recommendedName>
        <fullName evidence="6">Secreted protein</fullName>
    </recommendedName>
</protein>
<dbReference type="KEGG" id="nbe:Back2_01140"/>
<evidence type="ECO:0000256" key="3">
    <source>
        <dbReference type="SAM" id="SignalP"/>
    </source>
</evidence>
<accession>A0A3G9IAP3</accession>
<dbReference type="AlphaFoldDB" id="A0A3G9IAP3"/>
<evidence type="ECO:0000313" key="4">
    <source>
        <dbReference type="EMBL" id="BBH15827.1"/>
    </source>
</evidence>
<dbReference type="EMBL" id="AP019307">
    <property type="protein sequence ID" value="BBH15827.1"/>
    <property type="molecule type" value="Genomic_DNA"/>
</dbReference>
<keyword evidence="2" id="KW-1133">Transmembrane helix</keyword>
<keyword evidence="3" id="KW-0732">Signal</keyword>
<evidence type="ECO:0000256" key="2">
    <source>
        <dbReference type="SAM" id="Phobius"/>
    </source>
</evidence>
<evidence type="ECO:0008006" key="6">
    <source>
        <dbReference type="Google" id="ProtNLM"/>
    </source>
</evidence>
<keyword evidence="2" id="KW-0812">Transmembrane</keyword>
<evidence type="ECO:0000256" key="1">
    <source>
        <dbReference type="SAM" id="MobiDB-lite"/>
    </source>
</evidence>
<gene>
    <name evidence="4" type="ORF">Back2_01140</name>
</gene>
<feature type="signal peptide" evidence="3">
    <location>
        <begin position="1"/>
        <end position="27"/>
    </location>
</feature>
<keyword evidence="5" id="KW-1185">Reference proteome</keyword>
<proteinExistence type="predicted"/>
<feature type="region of interest" description="Disordered" evidence="1">
    <location>
        <begin position="77"/>
        <end position="150"/>
    </location>
</feature>
<organism evidence="4 5">
    <name type="scientific">Nocardioides baekrokdamisoli</name>
    <dbReference type="NCBI Taxonomy" id="1804624"/>
    <lineage>
        <taxon>Bacteria</taxon>
        <taxon>Bacillati</taxon>
        <taxon>Actinomycetota</taxon>
        <taxon>Actinomycetes</taxon>
        <taxon>Propionibacteriales</taxon>
        <taxon>Nocardioidaceae</taxon>
        <taxon>Nocardioides</taxon>
    </lineage>
</organism>
<feature type="transmembrane region" description="Helical" evidence="2">
    <location>
        <begin position="171"/>
        <end position="189"/>
    </location>
</feature>
<reference evidence="4 5" key="1">
    <citation type="submission" date="2018-11" db="EMBL/GenBank/DDBJ databases">
        <title>Complete genome sequence of Nocardioides baekrokdamisoli strain KCTC 39748.</title>
        <authorList>
            <person name="Kang S.W."/>
            <person name="Lee K.C."/>
            <person name="Kim K.K."/>
            <person name="Kim J.S."/>
            <person name="Kim D.S."/>
            <person name="Ko S.H."/>
            <person name="Yang S.H."/>
            <person name="Shin Y.K."/>
            <person name="Lee J.S."/>
        </authorList>
    </citation>
    <scope>NUCLEOTIDE SEQUENCE [LARGE SCALE GENOMIC DNA]</scope>
    <source>
        <strain evidence="4 5">KCTC 39748</strain>
    </source>
</reference>
<dbReference type="Proteomes" id="UP000271573">
    <property type="component" value="Chromosome"/>
</dbReference>
<dbReference type="RefSeq" id="WP_125565769.1">
    <property type="nucleotide sequence ID" value="NZ_AP019307.1"/>
</dbReference>
<feature type="chain" id="PRO_5017955548" description="Secreted protein" evidence="3">
    <location>
        <begin position="28"/>
        <end position="204"/>
    </location>
</feature>
<keyword evidence="2" id="KW-0472">Membrane</keyword>
<sequence>MARRHAIVVAVVGFGLPLAGVASPAEAASTTPTQPQCQTLLTCVVPIVTGVTGGLITSVPTLVHAVPTVVGSVPKTLSTLLGGKPTTPTQGTTTPPPPPNHGKPTVKPQHHKPPTTSATHVTPAPTKAAARITTPTPAKPTVIPQAPTPSTNPVIQVVEQVAHAAEKVVSLFGWNLLALLPMAGIAFGISRRMAASRRSVSGLL</sequence>
<evidence type="ECO:0000313" key="5">
    <source>
        <dbReference type="Proteomes" id="UP000271573"/>
    </source>
</evidence>
<feature type="compositionally biased region" description="Low complexity" evidence="1">
    <location>
        <begin position="77"/>
        <end position="93"/>
    </location>
</feature>
<name>A0A3G9IAP3_9ACTN</name>